<accession>A0A9W3CW86</accession>
<dbReference type="SUPFAM" id="SSF117281">
    <property type="entry name" value="Kelch motif"/>
    <property type="match status" value="1"/>
</dbReference>
<dbReference type="InterPro" id="IPR001810">
    <property type="entry name" value="F-box_dom"/>
</dbReference>
<evidence type="ECO:0000259" key="1">
    <source>
        <dbReference type="PROSITE" id="PS50181"/>
    </source>
</evidence>
<dbReference type="InterPro" id="IPR036047">
    <property type="entry name" value="F-box-like_dom_sf"/>
</dbReference>
<name>A0A9W3CW86_RAPSA</name>
<sequence length="350" mass="40663">MASKTMAEKENSSSEKPSLIPSLPEDLIIDILARVSRLEYPTLSLVSKQFQSLVASPELYARRSLLGCTEHCLYIVLYEGENHLFRWYIIRPKANGNRSLVRIPSASPSDTRRKLCRGGLEEDIRVCMPVAMSYTRAALIEDKIYVMGRLGDFQNLIVLFNTKTHMWEPEILKPDIELHGERKSLDSCLVGGWLVLADKFYMRHDIETLVYDPKENIWRPDDMLRYVKMPTACVDDMLYYYSVYDFTKKIKTYDPKRRCWEVVKGLRKLFSKMKNLQCIHAANYGGKLALFYTSKEDYRRGRGVKSKREIWCADISLERRQGGEIWGKVEWCGQVLVADLWVKNCLNVMV</sequence>
<protein>
    <submittedName>
        <fullName evidence="3">F-box/kelch-repeat protein At4g38940-like</fullName>
    </submittedName>
</protein>
<dbReference type="AlphaFoldDB" id="A0A9W3CW86"/>
<dbReference type="Proteomes" id="UP000504610">
    <property type="component" value="Unplaced"/>
</dbReference>
<dbReference type="OrthoDB" id="1098687at2759"/>
<proteinExistence type="predicted"/>
<dbReference type="InterPro" id="IPR050354">
    <property type="entry name" value="F-box/kelch-repeat_ARATH"/>
</dbReference>
<feature type="domain" description="F-box" evidence="1">
    <location>
        <begin position="17"/>
        <end position="63"/>
    </location>
</feature>
<dbReference type="Pfam" id="PF00646">
    <property type="entry name" value="F-box"/>
    <property type="match status" value="1"/>
</dbReference>
<dbReference type="SMART" id="SM00256">
    <property type="entry name" value="FBOX"/>
    <property type="match status" value="1"/>
</dbReference>
<dbReference type="InterPro" id="IPR015915">
    <property type="entry name" value="Kelch-typ_b-propeller"/>
</dbReference>
<evidence type="ECO:0000313" key="3">
    <source>
        <dbReference type="RefSeq" id="XP_056855714.1"/>
    </source>
</evidence>
<dbReference type="InterPro" id="IPR057499">
    <property type="entry name" value="Kelch_FKB95"/>
</dbReference>
<dbReference type="SUPFAM" id="SSF81383">
    <property type="entry name" value="F-box domain"/>
    <property type="match status" value="1"/>
</dbReference>
<dbReference type="Gene3D" id="2.120.10.80">
    <property type="entry name" value="Kelch-type beta propeller"/>
    <property type="match status" value="1"/>
</dbReference>
<organism evidence="2 3">
    <name type="scientific">Raphanus sativus</name>
    <name type="common">Radish</name>
    <name type="synonym">Raphanus raphanistrum var. sativus</name>
    <dbReference type="NCBI Taxonomy" id="3726"/>
    <lineage>
        <taxon>Eukaryota</taxon>
        <taxon>Viridiplantae</taxon>
        <taxon>Streptophyta</taxon>
        <taxon>Embryophyta</taxon>
        <taxon>Tracheophyta</taxon>
        <taxon>Spermatophyta</taxon>
        <taxon>Magnoliopsida</taxon>
        <taxon>eudicotyledons</taxon>
        <taxon>Gunneridae</taxon>
        <taxon>Pentapetalae</taxon>
        <taxon>rosids</taxon>
        <taxon>malvids</taxon>
        <taxon>Brassicales</taxon>
        <taxon>Brassicaceae</taxon>
        <taxon>Brassiceae</taxon>
        <taxon>Raphanus</taxon>
    </lineage>
</organism>
<reference evidence="3" key="1">
    <citation type="submission" date="2025-08" db="UniProtKB">
        <authorList>
            <consortium name="RefSeq"/>
        </authorList>
    </citation>
    <scope>IDENTIFICATION</scope>
    <source>
        <tissue evidence="3">Leaf</tissue>
    </source>
</reference>
<gene>
    <name evidence="3" type="primary">LOC130505140</name>
</gene>
<dbReference type="PANTHER" id="PTHR24414">
    <property type="entry name" value="F-BOX/KELCH-REPEAT PROTEIN SKIP4"/>
    <property type="match status" value="1"/>
</dbReference>
<dbReference type="CDD" id="cd22152">
    <property type="entry name" value="F-box_AtAFR-like"/>
    <property type="match status" value="1"/>
</dbReference>
<evidence type="ECO:0000313" key="2">
    <source>
        <dbReference type="Proteomes" id="UP000504610"/>
    </source>
</evidence>
<dbReference type="RefSeq" id="XP_056855714.1">
    <property type="nucleotide sequence ID" value="XM_056999734.1"/>
</dbReference>
<dbReference type="PROSITE" id="PS50181">
    <property type="entry name" value="FBOX"/>
    <property type="match status" value="1"/>
</dbReference>
<dbReference type="GeneID" id="130505140"/>
<keyword evidence="2" id="KW-1185">Reference proteome</keyword>
<dbReference type="KEGG" id="rsz:130505140"/>
<dbReference type="PANTHER" id="PTHR24414:SF184">
    <property type="entry name" value="GALACTOSE OXIDASE_KELCH REPEAT SUPERFAMILY PROTEIN"/>
    <property type="match status" value="1"/>
</dbReference>
<dbReference type="Pfam" id="PF25210">
    <property type="entry name" value="Kelch_FKB95"/>
    <property type="match status" value="1"/>
</dbReference>